<dbReference type="InterPro" id="IPR002586">
    <property type="entry name" value="CobQ/CobB/MinD/ParA_Nub-bd_dom"/>
</dbReference>
<dbReference type="Pfam" id="PF01656">
    <property type="entry name" value="CbiA"/>
    <property type="match status" value="1"/>
</dbReference>
<protein>
    <recommendedName>
        <fullName evidence="2">CobQ/CobB/MinD/ParA nucleotide binding domain-containing protein</fullName>
    </recommendedName>
</protein>
<reference evidence="3 4" key="1">
    <citation type="submission" date="2019-04" db="EMBL/GenBank/DDBJ databases">
        <title>Deinococcus metalilatus MA1002 mutant No.5.</title>
        <authorList>
            <person name="Park W."/>
            <person name="Park C."/>
        </authorList>
    </citation>
    <scope>NUCLEOTIDE SEQUENCE [LARGE SCALE GENOMIC DNA]</scope>
    <source>
        <strain evidence="3 4">MA1002-m5</strain>
    </source>
</reference>
<dbReference type="Proteomes" id="UP000308000">
    <property type="component" value="Unassembled WGS sequence"/>
</dbReference>
<feature type="domain" description="CobQ/CobB/MinD/ParA nucleotide binding" evidence="2">
    <location>
        <begin position="25"/>
        <end position="71"/>
    </location>
</feature>
<evidence type="ECO:0000259" key="2">
    <source>
        <dbReference type="Pfam" id="PF01656"/>
    </source>
</evidence>
<evidence type="ECO:0000256" key="1">
    <source>
        <dbReference type="SAM" id="MobiDB-lite"/>
    </source>
</evidence>
<name>A0AAJ5F6J1_9DEIO</name>
<organism evidence="3 4">
    <name type="scientific">Deinococcus metallilatus</name>
    <dbReference type="NCBI Taxonomy" id="1211322"/>
    <lineage>
        <taxon>Bacteria</taxon>
        <taxon>Thermotogati</taxon>
        <taxon>Deinococcota</taxon>
        <taxon>Deinococci</taxon>
        <taxon>Deinococcales</taxon>
        <taxon>Deinococcaceae</taxon>
        <taxon>Deinococcus</taxon>
    </lineage>
</organism>
<feature type="compositionally biased region" description="Low complexity" evidence="1">
    <location>
        <begin position="11"/>
        <end position="25"/>
    </location>
</feature>
<feature type="region of interest" description="Disordered" evidence="1">
    <location>
        <begin position="1"/>
        <end position="31"/>
    </location>
</feature>
<dbReference type="CDD" id="cd02042">
    <property type="entry name" value="ParAB_family"/>
    <property type="match status" value="1"/>
</dbReference>
<dbReference type="InterPro" id="IPR027417">
    <property type="entry name" value="P-loop_NTPase"/>
</dbReference>
<dbReference type="AlphaFoldDB" id="A0AAJ5F6J1"/>
<dbReference type="EMBL" id="VBRC01000001">
    <property type="protein sequence ID" value="TLK32312.1"/>
    <property type="molecule type" value="Genomic_DNA"/>
</dbReference>
<evidence type="ECO:0000313" key="3">
    <source>
        <dbReference type="EMBL" id="TLK32312.1"/>
    </source>
</evidence>
<dbReference type="RefSeq" id="WP_138223738.1">
    <property type="nucleotide sequence ID" value="NZ_BSUI01000032.1"/>
</dbReference>
<evidence type="ECO:0000313" key="4">
    <source>
        <dbReference type="Proteomes" id="UP000308000"/>
    </source>
</evidence>
<dbReference type="SUPFAM" id="SSF52540">
    <property type="entry name" value="P-loop containing nucleoside triphosphate hydrolases"/>
    <property type="match status" value="1"/>
</dbReference>
<comment type="caution">
    <text evidence="3">The sequence shown here is derived from an EMBL/GenBank/DDBJ whole genome shotgun (WGS) entry which is preliminary data.</text>
</comment>
<gene>
    <name evidence="3" type="ORF">FCS05_02430</name>
</gene>
<accession>A0AAJ5F6J1</accession>
<proteinExistence type="predicted"/>
<sequence>MAPEAPAAVCSAQPASPLPSPAASGDAGGVGKSSSVRDIGFTLACLGHRVLLIDGDPQANLTDWLGVRSIDRNGVEKVDPVTRGLIEHRLEARPHHAAGLAERREHGDHLIEIVVPQGEDQLLGAFVCWVHGGVY</sequence>
<dbReference type="Gene3D" id="3.40.50.300">
    <property type="entry name" value="P-loop containing nucleotide triphosphate hydrolases"/>
    <property type="match status" value="1"/>
</dbReference>